<keyword evidence="4" id="KW-1185">Reference proteome</keyword>
<feature type="region of interest" description="Disordered" evidence="2">
    <location>
        <begin position="127"/>
        <end position="164"/>
    </location>
</feature>
<dbReference type="EMBL" id="JBHGVX010000008">
    <property type="protein sequence ID" value="KAL1793724.1"/>
    <property type="molecule type" value="Genomic_DNA"/>
</dbReference>
<dbReference type="RefSeq" id="XP_069304308.1">
    <property type="nucleotide sequence ID" value="XM_069454909.1"/>
</dbReference>
<feature type="compositionally biased region" description="Polar residues" evidence="2">
    <location>
        <begin position="127"/>
        <end position="140"/>
    </location>
</feature>
<evidence type="ECO:0000313" key="4">
    <source>
        <dbReference type="Proteomes" id="UP001578633"/>
    </source>
</evidence>
<feature type="region of interest" description="Disordered" evidence="2">
    <location>
        <begin position="841"/>
        <end position="861"/>
    </location>
</feature>
<comment type="caution">
    <text evidence="3">The sequence shown here is derived from an EMBL/GenBank/DDBJ whole genome shotgun (WGS) entry which is preliminary data.</text>
</comment>
<feature type="compositionally biased region" description="Basic and acidic residues" evidence="2">
    <location>
        <begin position="141"/>
        <end position="158"/>
    </location>
</feature>
<protein>
    <submittedName>
        <fullName evidence="3">Uncharacterized protein</fullName>
    </submittedName>
</protein>
<feature type="region of interest" description="Disordered" evidence="2">
    <location>
        <begin position="766"/>
        <end position="795"/>
    </location>
</feature>
<proteinExistence type="predicted"/>
<feature type="coiled-coil region" evidence="1">
    <location>
        <begin position="417"/>
        <end position="552"/>
    </location>
</feature>
<keyword evidence="1" id="KW-0175">Coiled coil</keyword>
<dbReference type="GeneID" id="96089028"/>
<feature type="coiled-coil region" evidence="1">
    <location>
        <begin position="188"/>
        <end position="278"/>
    </location>
</feature>
<gene>
    <name evidence="3" type="ORF">ACET3X_008706</name>
</gene>
<dbReference type="Proteomes" id="UP001578633">
    <property type="component" value="Chromosome 8"/>
</dbReference>
<evidence type="ECO:0000256" key="1">
    <source>
        <dbReference type="SAM" id="Coils"/>
    </source>
</evidence>
<accession>A0ABR3UD15</accession>
<name>A0ABR3UD15_9PLEO</name>
<sequence>MLNTMIVKTKAPRKNANTTIPRIDIHQHYAKCKIDRENIARRQELSEEAQIKRFREKSAHQDKAAHIENQLPRYWTPGDKVSIQINMREDADAKKIQKQVAARIAVANKTIWETALVAVAKDNPIATSKTTSNSYSNLDKSSPEPESDKRSASRETAETSHYGSYYGDTAGKLSKLLVLLNGECMNLHDELNSTRQQLSEKHAEYEALEHKYAKQRGQRINDKQLVDHWAQEAADAEVHCEEVSDAKQALEIRLVDANEKHRVDLEAKDCEIETLKAEHDLVVKAKDVETEKWYQASLQKESTYQNKFAKLVAEREEIQAKAIREKRKIWKASRSKVDDLKESLEAWKTKYDQMSADSDDATAKNEETIISLVARNQQLELEYGAMRQVLQENCTRGSDLHLLSQIIEASTASKKESKDLRATVKRLEEHIENLLDIIQNLQNVCARHREAEQDMRAASKRAHDIVQLLEDKLALTKTQLRDATNQLEKIQQGAIPAGAHCTALDALEQENEDLREALQTERNDKMEIQAKLDKLDNENLGLSIEYDSIEAELIEHKKSSSTLRDSTEAAMHELNMLRKVVQGQQGALGEQDHHELLSLVSRTTEENRGLIESTARMEARVQEMEQHSATIEDKSESEVMKARDNSEFWFHLYYNEAVSTTELLHAEIAALKAEKGERHFVESAPPANPVVYDRKMLPCATMYGLAGIPAHLITSAVCDAEGVTHLSATMEALQMLRPLGWQPVAVAGKVWLSKVVKPLSENDAANQVQTSRHNGNMSGTGSGQSSMSNTYRPRNHPTTVSSMFYQGLPTDCSEMPTPSPMDTPNEQLRGFVIPERGDQVVARRETTRSTTKQTPEPKPRAAHRAAEAFAIDAPRAPEWQASWLKIDSRMTREAWEDEELDYDFKVNWIRLNVMKKGH</sequence>
<evidence type="ECO:0000313" key="3">
    <source>
        <dbReference type="EMBL" id="KAL1793724.1"/>
    </source>
</evidence>
<organism evidence="3 4">
    <name type="scientific">Alternaria dauci</name>
    <dbReference type="NCBI Taxonomy" id="48095"/>
    <lineage>
        <taxon>Eukaryota</taxon>
        <taxon>Fungi</taxon>
        <taxon>Dikarya</taxon>
        <taxon>Ascomycota</taxon>
        <taxon>Pezizomycotina</taxon>
        <taxon>Dothideomycetes</taxon>
        <taxon>Pleosporomycetidae</taxon>
        <taxon>Pleosporales</taxon>
        <taxon>Pleosporineae</taxon>
        <taxon>Pleosporaceae</taxon>
        <taxon>Alternaria</taxon>
        <taxon>Alternaria sect. Porri</taxon>
    </lineage>
</organism>
<evidence type="ECO:0000256" key="2">
    <source>
        <dbReference type="SAM" id="MobiDB-lite"/>
    </source>
</evidence>
<feature type="compositionally biased region" description="Low complexity" evidence="2">
    <location>
        <begin position="774"/>
        <end position="790"/>
    </location>
</feature>
<reference evidence="3 4" key="1">
    <citation type="submission" date="2024-09" db="EMBL/GenBank/DDBJ databases">
        <title>T2T genomes of carrot and Alternaria dauci and their utility for understanding host-pathogen interaction during carrot leaf blight disease.</title>
        <authorList>
            <person name="Liu W."/>
            <person name="Xu S."/>
            <person name="Ou C."/>
            <person name="Liu X."/>
            <person name="Zhuang F."/>
            <person name="Deng X.W."/>
        </authorList>
    </citation>
    <scope>NUCLEOTIDE SEQUENCE [LARGE SCALE GENOMIC DNA]</scope>
    <source>
        <strain evidence="3 4">A2016</strain>
    </source>
</reference>